<dbReference type="InterPro" id="IPR050471">
    <property type="entry name" value="AB_hydrolase"/>
</dbReference>
<evidence type="ECO:0000259" key="1">
    <source>
        <dbReference type="Pfam" id="PF00561"/>
    </source>
</evidence>
<sequence length="247" mass="27419">MRSLAANTVLPNGCRRSPKKNIYRDKKPFVVLHGGLYGSTIEMAYFIDSLKTDYQVIAISTRGHGKSEIGSTPVTYEQRANDVMAVIDAVTNDSVNILGFSDGAYTGYKVASMYPERVKKLIAIGAGEQTPGLRKVVLDTAEAFDLDRLYWEQQLSLMPQPERLQEYWAKNLAPFYNHMVASKELFAKITCPVLVMSGERDMNAPLATVIAAYQMIPNSQLSIIPNAPHPVFLVNFPAVWASIVPFL</sequence>
<dbReference type="Gene3D" id="3.40.50.1820">
    <property type="entry name" value="alpha/beta hydrolase"/>
    <property type="match status" value="1"/>
</dbReference>
<dbReference type="GO" id="GO:0004806">
    <property type="term" value="F:triacylglycerol lipase activity"/>
    <property type="evidence" value="ECO:0007669"/>
    <property type="project" value="TreeGrafter"/>
</dbReference>
<dbReference type="SUPFAM" id="SSF53474">
    <property type="entry name" value="alpha/beta-Hydrolases"/>
    <property type="match status" value="1"/>
</dbReference>
<evidence type="ECO:0000313" key="2">
    <source>
        <dbReference type="EMBL" id="WKN35629.1"/>
    </source>
</evidence>
<gene>
    <name evidence="2" type="ORF">K4G66_24985</name>
</gene>
<proteinExistence type="predicted"/>
<dbReference type="Pfam" id="PF00561">
    <property type="entry name" value="Abhydrolase_1"/>
    <property type="match status" value="1"/>
</dbReference>
<dbReference type="AlphaFoldDB" id="A0AA49GKW1"/>
<protein>
    <submittedName>
        <fullName evidence="2">Alpha/beta hydrolase</fullName>
    </submittedName>
</protein>
<reference evidence="2" key="1">
    <citation type="journal article" date="2023" name="Comput. Struct. Biotechnol. J.">
        <title>Discovery of a novel marine Bacteroidetes with a rich repertoire of carbohydrate-active enzymes.</title>
        <authorList>
            <person name="Chen B."/>
            <person name="Liu G."/>
            <person name="Chen Q."/>
            <person name="Wang H."/>
            <person name="Liu L."/>
            <person name="Tang K."/>
        </authorList>
    </citation>
    <scope>NUCLEOTIDE SEQUENCE</scope>
    <source>
        <strain evidence="2">TK19036</strain>
    </source>
</reference>
<dbReference type="EMBL" id="CP120682">
    <property type="protein sequence ID" value="WKN35629.1"/>
    <property type="molecule type" value="Genomic_DNA"/>
</dbReference>
<dbReference type="GO" id="GO:0046503">
    <property type="term" value="P:glycerolipid catabolic process"/>
    <property type="evidence" value="ECO:0007669"/>
    <property type="project" value="TreeGrafter"/>
</dbReference>
<name>A0AA49GKW1_9BACT</name>
<feature type="domain" description="AB hydrolase-1" evidence="1">
    <location>
        <begin position="28"/>
        <end position="151"/>
    </location>
</feature>
<reference evidence="2" key="2">
    <citation type="journal article" date="2024" name="Antonie Van Leeuwenhoek">
        <title>Roseihalotalea indica gen. nov., sp. nov., a halophilic Bacteroidetes from mesopelagic Southwest Indian Ocean with higher carbohydrate metabolic potential.</title>
        <authorList>
            <person name="Chen B."/>
            <person name="Zhang M."/>
            <person name="Lin D."/>
            <person name="Ye J."/>
            <person name="Tang K."/>
        </authorList>
    </citation>
    <scope>NUCLEOTIDE SEQUENCE</scope>
    <source>
        <strain evidence="2">TK19036</strain>
    </source>
</reference>
<dbReference type="InterPro" id="IPR000073">
    <property type="entry name" value="AB_hydrolase_1"/>
</dbReference>
<accession>A0AA49GKW1</accession>
<dbReference type="PANTHER" id="PTHR43433">
    <property type="entry name" value="HYDROLASE, ALPHA/BETA FOLD FAMILY PROTEIN"/>
    <property type="match status" value="1"/>
</dbReference>
<dbReference type="PANTHER" id="PTHR43433:SF5">
    <property type="entry name" value="AB HYDROLASE-1 DOMAIN-CONTAINING PROTEIN"/>
    <property type="match status" value="1"/>
</dbReference>
<dbReference type="InterPro" id="IPR029058">
    <property type="entry name" value="AB_hydrolase_fold"/>
</dbReference>
<keyword evidence="2" id="KW-0378">Hydrolase</keyword>
<organism evidence="2">
    <name type="scientific">Roseihalotalea indica</name>
    <dbReference type="NCBI Taxonomy" id="2867963"/>
    <lineage>
        <taxon>Bacteria</taxon>
        <taxon>Pseudomonadati</taxon>
        <taxon>Bacteroidota</taxon>
        <taxon>Cytophagia</taxon>
        <taxon>Cytophagales</taxon>
        <taxon>Catalimonadaceae</taxon>
        <taxon>Roseihalotalea</taxon>
    </lineage>
</organism>